<sequence>MEGEIPVILEQFMSSPLVTWVKTFGQLGDKEGNMLSEYTELVDGIFLNKVMNQINPKGTVQGLNKVNNDVGQRAQNLSVLIYHIKSYYQVRHREN</sequence>
<dbReference type="PANTHER" id="PTHR18947:SF30">
    <property type="entry name" value="GIRDIN"/>
    <property type="match status" value="1"/>
</dbReference>
<dbReference type="Ensembl" id="ENSSGRT00000100932.1">
    <property type="protein sequence ID" value="ENSSGRP00000094845.1"/>
    <property type="gene ID" value="ENSSGRG00000047431.1"/>
</dbReference>
<keyword evidence="2" id="KW-1185">Reference proteome</keyword>
<dbReference type="GO" id="GO:0005813">
    <property type="term" value="C:centrosome"/>
    <property type="evidence" value="ECO:0007669"/>
    <property type="project" value="TreeGrafter"/>
</dbReference>
<protein>
    <submittedName>
        <fullName evidence="1">Girdin-like</fullName>
    </submittedName>
</protein>
<name>A0A672S063_SINGR</name>
<dbReference type="Gene3D" id="1.10.418.10">
    <property type="entry name" value="Calponin-like domain"/>
    <property type="match status" value="1"/>
</dbReference>
<evidence type="ECO:0000313" key="2">
    <source>
        <dbReference type="Proteomes" id="UP000472262"/>
    </source>
</evidence>
<dbReference type="GO" id="GO:0051959">
    <property type="term" value="F:dynein light intermediate chain binding"/>
    <property type="evidence" value="ECO:0007669"/>
    <property type="project" value="TreeGrafter"/>
</dbReference>
<dbReference type="Proteomes" id="UP000472262">
    <property type="component" value="Unassembled WGS sequence"/>
</dbReference>
<dbReference type="GO" id="GO:0031122">
    <property type="term" value="P:cytoplasmic microtubule organization"/>
    <property type="evidence" value="ECO:0007669"/>
    <property type="project" value="TreeGrafter"/>
</dbReference>
<evidence type="ECO:0000313" key="1">
    <source>
        <dbReference type="Ensembl" id="ENSSGRP00000094845.1"/>
    </source>
</evidence>
<proteinExistence type="predicted"/>
<dbReference type="GO" id="GO:0030705">
    <property type="term" value="P:cytoskeleton-dependent intracellular transport"/>
    <property type="evidence" value="ECO:0007669"/>
    <property type="project" value="TreeGrafter"/>
</dbReference>
<dbReference type="GO" id="GO:0008017">
    <property type="term" value="F:microtubule binding"/>
    <property type="evidence" value="ECO:0007669"/>
    <property type="project" value="TreeGrafter"/>
</dbReference>
<dbReference type="AlphaFoldDB" id="A0A672S063"/>
<gene>
    <name evidence="1" type="primary">ccdc88aa</name>
</gene>
<reference evidence="1" key="2">
    <citation type="submission" date="2025-09" db="UniProtKB">
        <authorList>
            <consortium name="Ensembl"/>
        </authorList>
    </citation>
    <scope>IDENTIFICATION</scope>
</reference>
<dbReference type="SUPFAM" id="SSF116907">
    <property type="entry name" value="Hook domain"/>
    <property type="match status" value="1"/>
</dbReference>
<dbReference type="InterPro" id="IPR036872">
    <property type="entry name" value="CH_dom_sf"/>
</dbReference>
<reference evidence="1" key="1">
    <citation type="submission" date="2025-08" db="UniProtKB">
        <authorList>
            <consortium name="Ensembl"/>
        </authorList>
    </citation>
    <scope>IDENTIFICATION</scope>
</reference>
<dbReference type="GO" id="GO:0005737">
    <property type="term" value="C:cytoplasm"/>
    <property type="evidence" value="ECO:0007669"/>
    <property type="project" value="TreeGrafter"/>
</dbReference>
<organism evidence="1 2">
    <name type="scientific">Sinocyclocheilus grahami</name>
    <name type="common">Dianchi golden-line fish</name>
    <name type="synonym">Barbus grahami</name>
    <dbReference type="NCBI Taxonomy" id="75366"/>
    <lineage>
        <taxon>Eukaryota</taxon>
        <taxon>Metazoa</taxon>
        <taxon>Chordata</taxon>
        <taxon>Craniata</taxon>
        <taxon>Vertebrata</taxon>
        <taxon>Euteleostomi</taxon>
        <taxon>Actinopterygii</taxon>
        <taxon>Neopterygii</taxon>
        <taxon>Teleostei</taxon>
        <taxon>Ostariophysi</taxon>
        <taxon>Cypriniformes</taxon>
        <taxon>Cyprinidae</taxon>
        <taxon>Cyprininae</taxon>
        <taxon>Sinocyclocheilus</taxon>
    </lineage>
</organism>
<dbReference type="PANTHER" id="PTHR18947">
    <property type="entry name" value="HOOK PROTEINS"/>
    <property type="match status" value="1"/>
</dbReference>
<accession>A0A672S063</accession>